<dbReference type="InterPro" id="IPR000182">
    <property type="entry name" value="GNAT_dom"/>
</dbReference>
<organism evidence="2 3">
    <name type="scientific">Bacteriovorax antarcticus</name>
    <dbReference type="NCBI Taxonomy" id="3088717"/>
    <lineage>
        <taxon>Bacteria</taxon>
        <taxon>Pseudomonadati</taxon>
        <taxon>Bdellovibrionota</taxon>
        <taxon>Bacteriovoracia</taxon>
        <taxon>Bacteriovoracales</taxon>
        <taxon>Bacteriovoracaceae</taxon>
        <taxon>Bacteriovorax</taxon>
    </lineage>
</organism>
<evidence type="ECO:0000313" key="2">
    <source>
        <dbReference type="EMBL" id="MEA9357914.1"/>
    </source>
</evidence>
<dbReference type="CDD" id="cd04301">
    <property type="entry name" value="NAT_SF"/>
    <property type="match status" value="1"/>
</dbReference>
<name>A0ABU5W034_9BACT</name>
<dbReference type="Proteomes" id="UP001302274">
    <property type="component" value="Unassembled WGS sequence"/>
</dbReference>
<keyword evidence="2" id="KW-0808">Transferase</keyword>
<reference evidence="2 3" key="1">
    <citation type="submission" date="2023-11" db="EMBL/GenBank/DDBJ databases">
        <title>A Novel Polar Bacteriovorax (B. antarcticus) Isolated from the Biocrust in Antarctica.</title>
        <authorList>
            <person name="Mun W."/>
            <person name="Choi S.Y."/>
            <person name="Mitchell R.J."/>
        </authorList>
    </citation>
    <scope>NUCLEOTIDE SEQUENCE [LARGE SCALE GENOMIC DNA]</scope>
    <source>
        <strain evidence="2 3">PP10</strain>
    </source>
</reference>
<dbReference type="EMBL" id="JAYGJQ010000002">
    <property type="protein sequence ID" value="MEA9357914.1"/>
    <property type="molecule type" value="Genomic_DNA"/>
</dbReference>
<dbReference type="SUPFAM" id="SSF55729">
    <property type="entry name" value="Acyl-CoA N-acyltransferases (Nat)"/>
    <property type="match status" value="1"/>
</dbReference>
<keyword evidence="2" id="KW-0012">Acyltransferase</keyword>
<comment type="caution">
    <text evidence="2">The sequence shown here is derived from an EMBL/GenBank/DDBJ whole genome shotgun (WGS) entry which is preliminary data.</text>
</comment>
<dbReference type="Pfam" id="PF13673">
    <property type="entry name" value="Acetyltransf_10"/>
    <property type="match status" value="1"/>
</dbReference>
<dbReference type="InterPro" id="IPR016181">
    <property type="entry name" value="Acyl_CoA_acyltransferase"/>
</dbReference>
<evidence type="ECO:0000259" key="1">
    <source>
        <dbReference type="PROSITE" id="PS51186"/>
    </source>
</evidence>
<accession>A0ABU5W034</accession>
<proteinExistence type="predicted"/>
<sequence>MKVLRLNASDTYPIRQQVLTPDHDLKKSKFEHDEDEDISFHLGAFIESQLVSVASFYYDRNTNFPDLHQYQLRGMATLPEFQGQGLSSELLNMAFPVIKQNFCTLLWCNARVTAIGFYEKVGFKTFSAEPFEIEGIGMHVLMYKNI</sequence>
<protein>
    <submittedName>
        <fullName evidence="2">GNAT family N-acetyltransferase</fullName>
        <ecNumber evidence="2">2.3.1.-</ecNumber>
    </submittedName>
</protein>
<dbReference type="Gene3D" id="3.40.630.30">
    <property type="match status" value="1"/>
</dbReference>
<dbReference type="EC" id="2.3.1.-" evidence="2"/>
<dbReference type="RefSeq" id="WP_323578105.1">
    <property type="nucleotide sequence ID" value="NZ_JAYGJQ010000002.1"/>
</dbReference>
<dbReference type="PROSITE" id="PS51186">
    <property type="entry name" value="GNAT"/>
    <property type="match status" value="1"/>
</dbReference>
<gene>
    <name evidence="2" type="ORF">SHI21_16910</name>
</gene>
<dbReference type="GO" id="GO:0016746">
    <property type="term" value="F:acyltransferase activity"/>
    <property type="evidence" value="ECO:0007669"/>
    <property type="project" value="UniProtKB-KW"/>
</dbReference>
<evidence type="ECO:0000313" key="3">
    <source>
        <dbReference type="Proteomes" id="UP001302274"/>
    </source>
</evidence>
<feature type="domain" description="N-acetyltransferase" evidence="1">
    <location>
        <begin position="1"/>
        <end position="146"/>
    </location>
</feature>
<keyword evidence="3" id="KW-1185">Reference proteome</keyword>